<keyword evidence="3" id="KW-1185">Reference proteome</keyword>
<proteinExistence type="predicted"/>
<feature type="transmembrane region" description="Helical" evidence="1">
    <location>
        <begin position="106"/>
        <end position="124"/>
    </location>
</feature>
<reference evidence="2 3" key="1">
    <citation type="submission" date="2019-09" db="EMBL/GenBank/DDBJ databases">
        <title>Bird 10,000 Genomes (B10K) Project - Family phase.</title>
        <authorList>
            <person name="Zhang G."/>
        </authorList>
    </citation>
    <scope>NUCLEOTIDE SEQUENCE [LARGE SCALE GENOMIC DNA]</scope>
    <source>
        <strain evidence="2">B10K-DU-029-28</strain>
    </source>
</reference>
<dbReference type="InterPro" id="IPR033367">
    <property type="entry name" value="BRI3BP"/>
</dbReference>
<feature type="non-terminal residue" evidence="2">
    <location>
        <position position="1"/>
    </location>
</feature>
<comment type="caution">
    <text evidence="2">The sequence shown here is derived from an EMBL/GenBank/DDBJ whole genome shotgun (WGS) entry which is preliminary data.</text>
</comment>
<dbReference type="Proteomes" id="UP000528690">
    <property type="component" value="Unassembled WGS sequence"/>
</dbReference>
<dbReference type="OrthoDB" id="9889463at2759"/>
<keyword evidence="1" id="KW-0472">Membrane</keyword>
<name>A0A7L3G5I1_9AVES</name>
<keyword evidence="1" id="KW-0812">Transmembrane</keyword>
<accession>A0A7L3G5I1</accession>
<feature type="non-terminal residue" evidence="2">
    <location>
        <position position="194"/>
    </location>
</feature>
<feature type="transmembrane region" description="Helical" evidence="1">
    <location>
        <begin position="7"/>
        <end position="24"/>
    </location>
</feature>
<keyword evidence="1" id="KW-1133">Transmembrane helix</keyword>
<evidence type="ECO:0000313" key="2">
    <source>
        <dbReference type="EMBL" id="NXT87547.1"/>
    </source>
</evidence>
<organism evidence="2 3">
    <name type="scientific">Anhinga rufa</name>
    <name type="common">African darter</name>
    <dbReference type="NCBI Taxonomy" id="317792"/>
    <lineage>
        <taxon>Eukaryota</taxon>
        <taxon>Metazoa</taxon>
        <taxon>Chordata</taxon>
        <taxon>Craniata</taxon>
        <taxon>Vertebrata</taxon>
        <taxon>Euteleostomi</taxon>
        <taxon>Archelosauria</taxon>
        <taxon>Archosauria</taxon>
        <taxon>Dinosauria</taxon>
        <taxon>Saurischia</taxon>
        <taxon>Theropoda</taxon>
        <taxon>Coelurosauria</taxon>
        <taxon>Aves</taxon>
        <taxon>Neognathae</taxon>
        <taxon>Neoaves</taxon>
        <taxon>Aequornithes</taxon>
        <taxon>Suliformes</taxon>
        <taxon>Anhingidae</taxon>
        <taxon>Anhinga</taxon>
    </lineage>
</organism>
<dbReference type="GO" id="GO:0005739">
    <property type="term" value="C:mitochondrion"/>
    <property type="evidence" value="ECO:0007669"/>
    <property type="project" value="InterPro"/>
</dbReference>
<dbReference type="Pfam" id="PF14965">
    <property type="entry name" value="BRI3BP"/>
    <property type="match status" value="1"/>
</dbReference>
<protein>
    <submittedName>
        <fullName evidence="2">BRI3B protein</fullName>
    </submittedName>
</protein>
<feature type="transmembrane region" description="Helical" evidence="1">
    <location>
        <begin position="75"/>
        <end position="100"/>
    </location>
</feature>
<dbReference type="EMBL" id="VZTV01014555">
    <property type="protein sequence ID" value="NXT87547.1"/>
    <property type="molecule type" value="Genomic_DNA"/>
</dbReference>
<dbReference type="PANTHER" id="PTHR31253:SF0">
    <property type="entry name" value="BRI3-BINDING PROTEIN"/>
    <property type="match status" value="1"/>
</dbReference>
<feature type="transmembrane region" description="Helical" evidence="1">
    <location>
        <begin position="136"/>
        <end position="155"/>
    </location>
</feature>
<dbReference type="AlphaFoldDB" id="A0A7L3G5I1"/>
<sequence length="194" mass="22811">QSVFKELRNFFIFLIFNFISQFFSRLTERFVNGVDILMDTFWRIWTDLLDVLGIDASNLTHYFSPAAIANNPTRALLLIGAILLAYWFLSLFLGFFFYLLHMLFGRFFWIARVALFTLSCIYILQKYEGDPEHAVLPLCFVVAVYFMTGPVGFYWRRNSNSSLEEKMDHLDSQIRLLNIRLSRVIENLDRGSDQ</sequence>
<dbReference type="PANTHER" id="PTHR31253">
    <property type="entry name" value="BRI3-BINDING PROTEIN"/>
    <property type="match status" value="1"/>
</dbReference>
<evidence type="ECO:0000313" key="3">
    <source>
        <dbReference type="Proteomes" id="UP000528690"/>
    </source>
</evidence>
<gene>
    <name evidence="2" type="primary">Bri3bp</name>
    <name evidence="2" type="ORF">ANHRUF_R08219</name>
</gene>
<evidence type="ECO:0000256" key="1">
    <source>
        <dbReference type="SAM" id="Phobius"/>
    </source>
</evidence>